<proteinExistence type="predicted"/>
<gene>
    <name evidence="1" type="ORF">CKY47_35765</name>
</gene>
<comment type="caution">
    <text evidence="1">The sequence shown here is derived from an EMBL/GenBank/DDBJ whole genome shotgun (WGS) entry which is preliminary data.</text>
</comment>
<sequence>MNSALAQRPVQRELFRRQRGGAIGGVQVVPLDLLFGIEGGVGACTGGRPAPLARSPVEEAQVPVGVVRHDCDLSRPMHHGHEFVASGQPFEEVVFEALCLRRLPTVRRRPEWCPFPACRRAVAEGLGDS</sequence>
<protein>
    <submittedName>
        <fullName evidence="1">Uncharacterized protein</fullName>
    </submittedName>
</protein>
<dbReference type="Proteomes" id="UP001225605">
    <property type="component" value="Unassembled WGS sequence"/>
</dbReference>
<name>A0ABU0XB53_9PSEU</name>
<evidence type="ECO:0000313" key="1">
    <source>
        <dbReference type="EMBL" id="MDQ2589191.1"/>
    </source>
</evidence>
<dbReference type="EMBL" id="NSDM01000033">
    <property type="protein sequence ID" value="MDQ2589191.1"/>
    <property type="molecule type" value="Genomic_DNA"/>
</dbReference>
<organism evidence="1 2">
    <name type="scientific">Saccharothrix yanglingensis</name>
    <dbReference type="NCBI Taxonomy" id="659496"/>
    <lineage>
        <taxon>Bacteria</taxon>
        <taxon>Bacillati</taxon>
        <taxon>Actinomycetota</taxon>
        <taxon>Actinomycetes</taxon>
        <taxon>Pseudonocardiales</taxon>
        <taxon>Pseudonocardiaceae</taxon>
        <taxon>Saccharothrix</taxon>
    </lineage>
</organism>
<reference evidence="1 2" key="1">
    <citation type="submission" date="2017-06" db="EMBL/GenBank/DDBJ databases">
        <title>Cultured bacterium strain Saccharothrix yanglingensis Hhs.015.</title>
        <authorList>
            <person name="Xia Y."/>
        </authorList>
    </citation>
    <scope>NUCLEOTIDE SEQUENCE [LARGE SCALE GENOMIC DNA]</scope>
    <source>
        <strain evidence="1 2">Hhs.015</strain>
    </source>
</reference>
<keyword evidence="2" id="KW-1185">Reference proteome</keyword>
<evidence type="ECO:0000313" key="2">
    <source>
        <dbReference type="Proteomes" id="UP001225605"/>
    </source>
</evidence>
<accession>A0ABU0XB53</accession>